<dbReference type="InterPro" id="IPR012808">
    <property type="entry name" value="CHP02453"/>
</dbReference>
<sequence>MSGQKKEQALIHPSSLEFLRVLQENNNREWFNEHKSTYLEELQQVEKFVDALLGKLSTHDEIETLSGKKSMHRIYRDTRFSKDKRPYKNNWSGGFKRATRFRRGGYYYHIEPGNSFIAGGFWAPVPADLKRVRDDISFDAAPLRKILKSKSFVSHFGTLQGEQLKTAPQGFTNDHESIDLLRFKQFLLIRHFSDKEVLDKTFAEEANNTFKAMRPFFDYMSEVLSGDENGEVG</sequence>
<dbReference type="OrthoDB" id="9794241at2"/>
<protein>
    <submittedName>
        <fullName evidence="1">DUF2461 domain-containing protein</fullName>
    </submittedName>
</protein>
<dbReference type="PANTHER" id="PTHR36452:SF1">
    <property type="entry name" value="DUF2461 DOMAIN-CONTAINING PROTEIN"/>
    <property type="match status" value="1"/>
</dbReference>
<name>A0A433WGU2_9BACT</name>
<dbReference type="Pfam" id="PF09365">
    <property type="entry name" value="DUF2461"/>
    <property type="match status" value="1"/>
</dbReference>
<dbReference type="PANTHER" id="PTHR36452">
    <property type="entry name" value="CHROMOSOME 12, WHOLE GENOME SHOTGUN SEQUENCE"/>
    <property type="match status" value="1"/>
</dbReference>
<organism evidence="1 2">
    <name type="scientific">Chitinophaga solisilvae</name>
    <dbReference type="NCBI Taxonomy" id="1233460"/>
    <lineage>
        <taxon>Bacteria</taxon>
        <taxon>Pseudomonadati</taxon>
        <taxon>Bacteroidota</taxon>
        <taxon>Chitinophagia</taxon>
        <taxon>Chitinophagales</taxon>
        <taxon>Chitinophagaceae</taxon>
        <taxon>Chitinophaga</taxon>
    </lineage>
</organism>
<reference evidence="1" key="1">
    <citation type="submission" date="2020-05" db="EMBL/GenBank/DDBJ databases">
        <title>Chitinophaga laudate sp. nov., isolated from a tropical peat swamp.</title>
        <authorList>
            <person name="Goh C.B.S."/>
            <person name="Lee M.S."/>
            <person name="Parimannan S."/>
            <person name="Pasbakhsh P."/>
            <person name="Yule C.M."/>
            <person name="Rajandas H."/>
            <person name="Loke S."/>
            <person name="Croft L."/>
            <person name="Tan J.B.L."/>
        </authorList>
    </citation>
    <scope>NUCLEOTIDE SEQUENCE</scope>
    <source>
        <strain evidence="1">Mgbs1</strain>
    </source>
</reference>
<dbReference type="Proteomes" id="UP000281028">
    <property type="component" value="Unassembled WGS sequence"/>
</dbReference>
<dbReference type="PIRSF" id="PIRSF028451">
    <property type="entry name" value="UCP028451"/>
    <property type="match status" value="1"/>
</dbReference>
<comment type="caution">
    <text evidence="1">The sequence shown here is derived from an EMBL/GenBank/DDBJ whole genome shotgun (WGS) entry which is preliminary data.</text>
</comment>
<proteinExistence type="predicted"/>
<dbReference type="NCBIfam" id="TIGR02453">
    <property type="entry name" value="TIGR02453 family protein"/>
    <property type="match status" value="1"/>
</dbReference>
<accession>A0A433WGU2</accession>
<keyword evidence="2" id="KW-1185">Reference proteome</keyword>
<dbReference type="InterPro" id="IPR015996">
    <property type="entry name" value="UCP028451"/>
</dbReference>
<dbReference type="AlphaFoldDB" id="A0A433WGU2"/>
<gene>
    <name evidence="1" type="ORF">ECE50_005690</name>
</gene>
<dbReference type="EMBL" id="RIAR02000001">
    <property type="protein sequence ID" value="NSL86309.1"/>
    <property type="molecule type" value="Genomic_DNA"/>
</dbReference>
<evidence type="ECO:0000313" key="1">
    <source>
        <dbReference type="EMBL" id="NSL86309.1"/>
    </source>
</evidence>
<evidence type="ECO:0000313" key="2">
    <source>
        <dbReference type="Proteomes" id="UP000281028"/>
    </source>
</evidence>